<reference evidence="3 4" key="1">
    <citation type="submission" date="2017-04" db="EMBL/GenBank/DDBJ databases">
        <authorList>
            <person name="Afonso C.L."/>
            <person name="Miller P.J."/>
            <person name="Scott M.A."/>
            <person name="Spackman E."/>
            <person name="Goraichik I."/>
            <person name="Dimitrov K.M."/>
            <person name="Suarez D.L."/>
            <person name="Swayne D.E."/>
        </authorList>
    </citation>
    <scope>NUCLEOTIDE SEQUENCE [LARGE SCALE GENOMIC DNA]</scope>
</reference>
<proteinExistence type="predicted"/>
<organism evidence="3 4">
    <name type="scientific">Maudiozyma saulgeensis</name>
    <dbReference type="NCBI Taxonomy" id="1789683"/>
    <lineage>
        <taxon>Eukaryota</taxon>
        <taxon>Fungi</taxon>
        <taxon>Dikarya</taxon>
        <taxon>Ascomycota</taxon>
        <taxon>Saccharomycotina</taxon>
        <taxon>Saccharomycetes</taxon>
        <taxon>Saccharomycetales</taxon>
        <taxon>Saccharomycetaceae</taxon>
        <taxon>Maudiozyma</taxon>
    </lineage>
</organism>
<dbReference type="Pfam" id="PF21203">
    <property type="entry name" value="ECM10"/>
    <property type="match status" value="1"/>
</dbReference>
<feature type="signal peptide" evidence="2">
    <location>
        <begin position="1"/>
        <end position="17"/>
    </location>
</feature>
<name>A0A1X7R3X7_9SACH</name>
<dbReference type="OrthoDB" id="1894652at2759"/>
<evidence type="ECO:0008006" key="5">
    <source>
        <dbReference type="Google" id="ProtNLM"/>
    </source>
</evidence>
<dbReference type="STRING" id="1789683.A0A1X7R3X7"/>
<accession>A0A1X7R3X7</accession>
<protein>
    <recommendedName>
        <fullName evidence="5">ER membrane protein complex subunit 10</fullName>
    </recommendedName>
</protein>
<feature type="chain" id="PRO_5012259591" description="ER membrane protein complex subunit 10" evidence="2">
    <location>
        <begin position="18"/>
        <end position="206"/>
    </location>
</feature>
<evidence type="ECO:0000256" key="1">
    <source>
        <dbReference type="SAM" id="MobiDB-lite"/>
    </source>
</evidence>
<sequence length="206" mass="23390">MFKLVVLMGALAQVSLSQEFSLFARTLDGQYKHNLGVFNYDSDLQEITPLVSPTVVDPEIKQDVPYCIDSRSNDPQLQQTCFTLTELENELHYKLVLSVDTENNDVQKFSMVWNENSTSIEPIVQDPTLAPVAPAILLKKTTKTYADKKKDTARGSEQFSKATEKNEEEVDDRNYLQKNWKQLLIGLVIYNVVTSIIKPGDDKKKN</sequence>
<keyword evidence="4" id="KW-1185">Reference proteome</keyword>
<dbReference type="EMBL" id="FXLY01000005">
    <property type="protein sequence ID" value="SMN20345.1"/>
    <property type="molecule type" value="Genomic_DNA"/>
</dbReference>
<keyword evidence="2" id="KW-0732">Signal</keyword>
<dbReference type="AlphaFoldDB" id="A0A1X7R3X7"/>
<evidence type="ECO:0000313" key="3">
    <source>
        <dbReference type="EMBL" id="SMN20345.1"/>
    </source>
</evidence>
<evidence type="ECO:0000256" key="2">
    <source>
        <dbReference type="SAM" id="SignalP"/>
    </source>
</evidence>
<feature type="region of interest" description="Disordered" evidence="1">
    <location>
        <begin position="147"/>
        <end position="170"/>
    </location>
</feature>
<gene>
    <name evidence="3" type="ORF">KASA_0N03069G</name>
</gene>
<dbReference type="Proteomes" id="UP000196158">
    <property type="component" value="Unassembled WGS sequence"/>
</dbReference>
<evidence type="ECO:0000313" key="4">
    <source>
        <dbReference type="Proteomes" id="UP000196158"/>
    </source>
</evidence>